<evidence type="ECO:0000256" key="1">
    <source>
        <dbReference type="ARBA" id="ARBA00004429"/>
    </source>
</evidence>
<evidence type="ECO:0000256" key="5">
    <source>
        <dbReference type="ARBA" id="ARBA00022989"/>
    </source>
</evidence>
<keyword evidence="2" id="KW-1003">Cell membrane</keyword>
<accession>A0A352IX56</accession>
<keyword evidence="4 8" id="KW-0812">Transmembrane</keyword>
<dbReference type="Pfam" id="PF06808">
    <property type="entry name" value="DctM"/>
    <property type="match status" value="1"/>
</dbReference>
<feature type="transmembrane region" description="Helical" evidence="8">
    <location>
        <begin position="106"/>
        <end position="127"/>
    </location>
</feature>
<gene>
    <name evidence="10" type="ORF">DC045_17390</name>
</gene>
<dbReference type="PANTHER" id="PTHR33362:SF5">
    <property type="entry name" value="C4-DICARBOXYLATE TRAP TRANSPORTER LARGE PERMEASE PROTEIN DCTM"/>
    <property type="match status" value="1"/>
</dbReference>
<dbReference type="GO" id="GO:0022857">
    <property type="term" value="F:transmembrane transporter activity"/>
    <property type="evidence" value="ECO:0007669"/>
    <property type="project" value="UniProtKB-UniRule"/>
</dbReference>
<dbReference type="InterPro" id="IPR004681">
    <property type="entry name" value="TRAP_DctM"/>
</dbReference>
<evidence type="ECO:0000256" key="4">
    <source>
        <dbReference type="ARBA" id="ARBA00022692"/>
    </source>
</evidence>
<evidence type="ECO:0000259" key="9">
    <source>
        <dbReference type="Pfam" id="PF06808"/>
    </source>
</evidence>
<keyword evidence="5 8" id="KW-1133">Transmembrane helix</keyword>
<dbReference type="PANTHER" id="PTHR33362">
    <property type="entry name" value="SIALIC ACID TRAP TRANSPORTER PERMEASE PROTEIN SIAT-RELATED"/>
    <property type="match status" value="1"/>
</dbReference>
<evidence type="ECO:0000256" key="8">
    <source>
        <dbReference type="SAM" id="Phobius"/>
    </source>
</evidence>
<dbReference type="InterPro" id="IPR010656">
    <property type="entry name" value="DctM"/>
</dbReference>
<comment type="function">
    <text evidence="7">Part of the tripartite ATP-independent periplasmic (TRAP) transport system.</text>
</comment>
<organism evidence="10 11">
    <name type="scientific">Marinobacter adhaerens</name>
    <dbReference type="NCBI Taxonomy" id="1033846"/>
    <lineage>
        <taxon>Bacteria</taxon>
        <taxon>Pseudomonadati</taxon>
        <taxon>Pseudomonadota</taxon>
        <taxon>Gammaproteobacteria</taxon>
        <taxon>Pseudomonadales</taxon>
        <taxon>Marinobacteraceae</taxon>
        <taxon>Marinobacter</taxon>
    </lineage>
</organism>
<evidence type="ECO:0000313" key="10">
    <source>
        <dbReference type="EMBL" id="HBC36039.1"/>
    </source>
</evidence>
<feature type="non-terminal residue" evidence="10">
    <location>
        <position position="128"/>
    </location>
</feature>
<evidence type="ECO:0000256" key="3">
    <source>
        <dbReference type="ARBA" id="ARBA00022519"/>
    </source>
</evidence>
<keyword evidence="6 8" id="KW-0472">Membrane</keyword>
<protein>
    <submittedName>
        <fullName evidence="10">C4-dicarboxylate ABC transporter permease</fullName>
    </submittedName>
</protein>
<name>A0A352IX56_9GAMM</name>
<comment type="caution">
    <text evidence="10">The sequence shown here is derived from an EMBL/GenBank/DDBJ whole genome shotgun (WGS) entry which is preliminary data.</text>
</comment>
<feature type="transmembrane region" description="Helical" evidence="8">
    <location>
        <begin position="65"/>
        <end position="86"/>
    </location>
</feature>
<reference evidence="10 11" key="1">
    <citation type="journal article" date="2018" name="Nat. Biotechnol.">
        <title>A standardized bacterial taxonomy based on genome phylogeny substantially revises the tree of life.</title>
        <authorList>
            <person name="Parks D.H."/>
            <person name="Chuvochina M."/>
            <person name="Waite D.W."/>
            <person name="Rinke C."/>
            <person name="Skarshewski A."/>
            <person name="Chaumeil P.A."/>
            <person name="Hugenholtz P."/>
        </authorList>
    </citation>
    <scope>NUCLEOTIDE SEQUENCE [LARGE SCALE GENOMIC DNA]</scope>
    <source>
        <strain evidence="10">UBA9380</strain>
    </source>
</reference>
<feature type="domain" description="TRAP C4-dicarboxylate transport system permease DctM subunit" evidence="9">
    <location>
        <begin position="12"/>
        <end position="128"/>
    </location>
</feature>
<dbReference type="AlphaFoldDB" id="A0A352IX56"/>
<dbReference type="EMBL" id="DNNA01000275">
    <property type="protein sequence ID" value="HBC36039.1"/>
    <property type="molecule type" value="Genomic_DNA"/>
</dbReference>
<keyword evidence="7" id="KW-0813">Transport</keyword>
<feature type="transmembrane region" description="Helical" evidence="8">
    <location>
        <begin position="6"/>
        <end position="39"/>
    </location>
</feature>
<comment type="subcellular location">
    <subcellularLocation>
        <location evidence="1 7">Cell inner membrane</location>
        <topology evidence="1 7">Multi-pass membrane protein</topology>
    </subcellularLocation>
</comment>
<dbReference type="Proteomes" id="UP000263489">
    <property type="component" value="Unassembled WGS sequence"/>
</dbReference>
<keyword evidence="3 7" id="KW-0997">Cell inner membrane</keyword>
<sequence length="128" mass="13178">MDSIDIGLWVTGAMLVFVLLGVRVAFAAATAGFLGLVWIFSAKLGFDRGFLVAVKMAGTIPHSKVSSLALSLIPAFILIGFLAYHAGLTKALFEAAKRWVGWLPGGMGVATVFSTAGFAAVSGASVAT</sequence>
<evidence type="ECO:0000256" key="6">
    <source>
        <dbReference type="ARBA" id="ARBA00023136"/>
    </source>
</evidence>
<dbReference type="GO" id="GO:0005886">
    <property type="term" value="C:plasma membrane"/>
    <property type="evidence" value="ECO:0007669"/>
    <property type="project" value="UniProtKB-SubCell"/>
</dbReference>
<evidence type="ECO:0000256" key="7">
    <source>
        <dbReference type="RuleBase" id="RU369079"/>
    </source>
</evidence>
<proteinExistence type="predicted"/>
<evidence type="ECO:0000256" key="2">
    <source>
        <dbReference type="ARBA" id="ARBA00022475"/>
    </source>
</evidence>
<evidence type="ECO:0000313" key="11">
    <source>
        <dbReference type="Proteomes" id="UP000263489"/>
    </source>
</evidence>